<gene>
    <name evidence="2" type="ORF">KC01_LOCUS25500</name>
</gene>
<proteinExistence type="predicted"/>
<accession>A0AAV2L3N2</accession>
<evidence type="ECO:0000313" key="3">
    <source>
        <dbReference type="Proteomes" id="UP001497482"/>
    </source>
</evidence>
<evidence type="ECO:0000256" key="1">
    <source>
        <dbReference type="SAM" id="MobiDB-lite"/>
    </source>
</evidence>
<organism evidence="2 3">
    <name type="scientific">Knipowitschia caucasica</name>
    <name type="common">Caucasian dwarf goby</name>
    <name type="synonym">Pomatoschistus caucasicus</name>
    <dbReference type="NCBI Taxonomy" id="637954"/>
    <lineage>
        <taxon>Eukaryota</taxon>
        <taxon>Metazoa</taxon>
        <taxon>Chordata</taxon>
        <taxon>Craniata</taxon>
        <taxon>Vertebrata</taxon>
        <taxon>Euteleostomi</taxon>
        <taxon>Actinopterygii</taxon>
        <taxon>Neopterygii</taxon>
        <taxon>Teleostei</taxon>
        <taxon>Neoteleostei</taxon>
        <taxon>Acanthomorphata</taxon>
        <taxon>Gobiaria</taxon>
        <taxon>Gobiiformes</taxon>
        <taxon>Gobioidei</taxon>
        <taxon>Gobiidae</taxon>
        <taxon>Gobiinae</taxon>
        <taxon>Knipowitschia</taxon>
    </lineage>
</organism>
<sequence>MKLHLSSERGLQAESTDPFEAGTDDRMVKRLSVLIIWGNPEALPGQQRHSTSSNLPGAYSALASSQSATVS</sequence>
<name>A0AAV2L3N2_KNICA</name>
<reference evidence="2 3" key="1">
    <citation type="submission" date="2024-04" db="EMBL/GenBank/DDBJ databases">
        <authorList>
            <person name="Waldvogel A.-M."/>
            <person name="Schoenle A."/>
        </authorList>
    </citation>
    <scope>NUCLEOTIDE SEQUENCE [LARGE SCALE GENOMIC DNA]</scope>
</reference>
<evidence type="ECO:0000313" key="2">
    <source>
        <dbReference type="EMBL" id="CAL1596897.1"/>
    </source>
</evidence>
<feature type="region of interest" description="Disordered" evidence="1">
    <location>
        <begin position="1"/>
        <end position="23"/>
    </location>
</feature>
<feature type="compositionally biased region" description="Polar residues" evidence="1">
    <location>
        <begin position="62"/>
        <end position="71"/>
    </location>
</feature>
<dbReference type="AlphaFoldDB" id="A0AAV2L3N2"/>
<feature type="region of interest" description="Disordered" evidence="1">
    <location>
        <begin position="42"/>
        <end position="71"/>
    </location>
</feature>
<dbReference type="EMBL" id="OZ035843">
    <property type="protein sequence ID" value="CAL1596897.1"/>
    <property type="molecule type" value="Genomic_DNA"/>
</dbReference>
<keyword evidence="3" id="KW-1185">Reference proteome</keyword>
<protein>
    <submittedName>
        <fullName evidence="2">Uncharacterized protein</fullName>
    </submittedName>
</protein>
<dbReference type="Proteomes" id="UP001497482">
    <property type="component" value="Chromosome 21"/>
</dbReference>